<dbReference type="STRING" id="760192.Halhy_0803"/>
<keyword evidence="2" id="KW-1185">Reference proteome</keyword>
<dbReference type="KEGG" id="hhy:Halhy_0803"/>
<reference key="2">
    <citation type="submission" date="2011-04" db="EMBL/GenBank/DDBJ databases">
        <title>Complete sequence of chromosome of Haliscomenobacter hydrossis DSM 1100.</title>
        <authorList>
            <consortium name="US DOE Joint Genome Institute (JGI-PGF)"/>
            <person name="Lucas S."/>
            <person name="Han J."/>
            <person name="Lapidus A."/>
            <person name="Bruce D."/>
            <person name="Goodwin L."/>
            <person name="Pitluck S."/>
            <person name="Peters L."/>
            <person name="Kyrpides N."/>
            <person name="Mavromatis K."/>
            <person name="Ivanova N."/>
            <person name="Ovchinnikova G."/>
            <person name="Pagani I."/>
            <person name="Daligault H."/>
            <person name="Detter J.C."/>
            <person name="Han C."/>
            <person name="Land M."/>
            <person name="Hauser L."/>
            <person name="Markowitz V."/>
            <person name="Cheng J.-F."/>
            <person name="Hugenholtz P."/>
            <person name="Woyke T."/>
            <person name="Wu D."/>
            <person name="Verbarg S."/>
            <person name="Frueling A."/>
            <person name="Brambilla E."/>
            <person name="Klenk H.-P."/>
            <person name="Eisen J.A."/>
        </authorList>
    </citation>
    <scope>NUCLEOTIDE SEQUENCE</scope>
    <source>
        <strain>DSM 1100</strain>
    </source>
</reference>
<evidence type="ECO:0000313" key="1">
    <source>
        <dbReference type="EMBL" id="AEE48710.1"/>
    </source>
</evidence>
<evidence type="ECO:0008006" key="3">
    <source>
        <dbReference type="Google" id="ProtNLM"/>
    </source>
</evidence>
<accession>F4L3V6</accession>
<dbReference type="EMBL" id="CP002691">
    <property type="protein sequence ID" value="AEE48710.1"/>
    <property type="molecule type" value="Genomic_DNA"/>
</dbReference>
<dbReference type="Proteomes" id="UP000008461">
    <property type="component" value="Chromosome"/>
</dbReference>
<proteinExistence type="predicted"/>
<reference evidence="1 2" key="1">
    <citation type="journal article" date="2011" name="Stand. Genomic Sci.">
        <title>Complete genome sequence of Haliscomenobacter hydrossis type strain (O).</title>
        <authorList>
            <consortium name="US DOE Joint Genome Institute (JGI-PGF)"/>
            <person name="Daligault H."/>
            <person name="Lapidus A."/>
            <person name="Zeytun A."/>
            <person name="Nolan M."/>
            <person name="Lucas S."/>
            <person name="Del Rio T.G."/>
            <person name="Tice H."/>
            <person name="Cheng J.F."/>
            <person name="Tapia R."/>
            <person name="Han C."/>
            <person name="Goodwin L."/>
            <person name="Pitluck S."/>
            <person name="Liolios K."/>
            <person name="Pagani I."/>
            <person name="Ivanova N."/>
            <person name="Huntemann M."/>
            <person name="Mavromatis K."/>
            <person name="Mikhailova N."/>
            <person name="Pati A."/>
            <person name="Chen A."/>
            <person name="Palaniappan K."/>
            <person name="Land M."/>
            <person name="Hauser L."/>
            <person name="Brambilla E.M."/>
            <person name="Rohde M."/>
            <person name="Verbarg S."/>
            <person name="Goker M."/>
            <person name="Bristow J."/>
            <person name="Eisen J.A."/>
            <person name="Markowitz V."/>
            <person name="Hugenholtz P."/>
            <person name="Kyrpides N.C."/>
            <person name="Klenk H.P."/>
            <person name="Woyke T."/>
        </authorList>
    </citation>
    <scope>NUCLEOTIDE SEQUENCE [LARGE SCALE GENOMIC DNA]</scope>
    <source>
        <strain evidence="2">ATCC 27775 / DSM 1100 / LMG 10767 / O</strain>
    </source>
</reference>
<gene>
    <name evidence="1" type="ordered locus">Halhy_0803</name>
</gene>
<sequence length="360" mass="39636">MNLIYRVLIGIVLICTVNAVHAQKYSNEFLSIGVGARAQALGNAVVAQTNDVTAGVWNPAGLAANEDASGIQIGAMHAEWFAGVGKFDYLGIMLPSSNDKRRLGISLIRFGVDEIPNTLTLYESDGTVNFDNLREFSAADYALLLSYAQKGQKREGQWFWGGNVKVIHRRIGPFANSWGFGLDGGVQYRRGKFRFGALAKDITTSFNAWSFNFTAEEKQTLELTNNEIPINSLEITKPQLVLGFAQRFQFKKIGLTPELDFIVSTDGKRNTLVSANPFSIDPAIGIEADLNQTVFLRVGMNQFQKETSFEGKSVLSPRPGLGVGLKISNLQVDYAFTDLAAQENTYSHIISLLLNLKPRK</sequence>
<dbReference type="eggNOG" id="COG2067">
    <property type="taxonomic scope" value="Bacteria"/>
</dbReference>
<evidence type="ECO:0000313" key="2">
    <source>
        <dbReference type="Proteomes" id="UP000008461"/>
    </source>
</evidence>
<protein>
    <recommendedName>
        <fullName evidence="3">PorV/PorQ family protein</fullName>
    </recommendedName>
</protein>
<dbReference type="Gene3D" id="2.40.160.60">
    <property type="entry name" value="Outer membrane protein transport protein (OMPP1/FadL/TodX)"/>
    <property type="match status" value="1"/>
</dbReference>
<dbReference type="RefSeq" id="WP_013763274.1">
    <property type="nucleotide sequence ID" value="NC_015510.1"/>
</dbReference>
<dbReference type="NCBIfam" id="NF033709">
    <property type="entry name" value="PorV_fam"/>
    <property type="match status" value="1"/>
</dbReference>
<dbReference type="AlphaFoldDB" id="F4L3V6"/>
<name>F4L3V6_HALH1</name>
<organism evidence="1 2">
    <name type="scientific">Haliscomenobacter hydrossis (strain ATCC 27775 / DSM 1100 / LMG 10767 / O)</name>
    <dbReference type="NCBI Taxonomy" id="760192"/>
    <lineage>
        <taxon>Bacteria</taxon>
        <taxon>Pseudomonadati</taxon>
        <taxon>Bacteroidota</taxon>
        <taxon>Saprospiria</taxon>
        <taxon>Saprospirales</taxon>
        <taxon>Haliscomenobacteraceae</taxon>
        <taxon>Haliscomenobacter</taxon>
    </lineage>
</organism>
<dbReference type="HOGENOM" id="CLU_063038_0_0_10"/>